<proteinExistence type="predicted"/>
<organism evidence="1 2">
    <name type="scientific">Saccharopolyspora cebuensis</name>
    <dbReference type="NCBI Taxonomy" id="418759"/>
    <lineage>
        <taxon>Bacteria</taxon>
        <taxon>Bacillati</taxon>
        <taxon>Actinomycetota</taxon>
        <taxon>Actinomycetes</taxon>
        <taxon>Pseudonocardiales</taxon>
        <taxon>Pseudonocardiaceae</taxon>
        <taxon>Saccharopolyspora</taxon>
    </lineage>
</organism>
<protein>
    <recommendedName>
        <fullName evidence="3">Secreted protein</fullName>
    </recommendedName>
</protein>
<dbReference type="EMBL" id="JBGEHV010000032">
    <property type="protein sequence ID" value="MEY8041157.1"/>
    <property type="molecule type" value="Genomic_DNA"/>
</dbReference>
<keyword evidence="2" id="KW-1185">Reference proteome</keyword>
<dbReference type="Proteomes" id="UP001564626">
    <property type="component" value="Unassembled WGS sequence"/>
</dbReference>
<gene>
    <name evidence="1" type="ORF">AB8O55_17255</name>
</gene>
<accession>A0ABV4CLZ3</accession>
<sequence length="62" mass="6921">MKLFVRLVVAVALGAAVVGAFAAVRRRRERRRAVARPLGPAPLPARFVEEDESGWDFAEDWD</sequence>
<evidence type="ECO:0008006" key="3">
    <source>
        <dbReference type="Google" id="ProtNLM"/>
    </source>
</evidence>
<name>A0ABV4CLZ3_9PSEU</name>
<comment type="caution">
    <text evidence="1">The sequence shown here is derived from an EMBL/GenBank/DDBJ whole genome shotgun (WGS) entry which is preliminary data.</text>
</comment>
<dbReference type="RefSeq" id="WP_345359148.1">
    <property type="nucleotide sequence ID" value="NZ_BAABII010000004.1"/>
</dbReference>
<reference evidence="1 2" key="1">
    <citation type="submission" date="2024-08" db="EMBL/GenBank/DDBJ databases">
        <title>Genome mining of Saccharopolyspora cebuensis PGLac3 from Nigerian medicinal plant.</title>
        <authorList>
            <person name="Ezeobiora C.E."/>
            <person name="Igbokwe N.H."/>
            <person name="Amin D.H."/>
            <person name="Mendie U.E."/>
        </authorList>
    </citation>
    <scope>NUCLEOTIDE SEQUENCE [LARGE SCALE GENOMIC DNA]</scope>
    <source>
        <strain evidence="1 2">PGLac3</strain>
    </source>
</reference>
<evidence type="ECO:0000313" key="2">
    <source>
        <dbReference type="Proteomes" id="UP001564626"/>
    </source>
</evidence>
<evidence type="ECO:0000313" key="1">
    <source>
        <dbReference type="EMBL" id="MEY8041157.1"/>
    </source>
</evidence>